<dbReference type="GO" id="GO:0140575">
    <property type="term" value="F:transmembrane monodehydroascorbate reductase activity"/>
    <property type="evidence" value="ECO:0007669"/>
    <property type="project" value="InterPro"/>
</dbReference>
<comment type="caution">
    <text evidence="13">The sequence shown here is derived from an EMBL/GenBank/DDBJ whole genome shotgun (WGS) entry which is preliminary data.</text>
</comment>
<keyword evidence="6" id="KW-0479">Metal-binding</keyword>
<dbReference type="Proteomes" id="UP000813824">
    <property type="component" value="Unassembled WGS sequence"/>
</dbReference>
<sequence>MGAGETEPLLRRTGSDDFEEVGASLWFNLISGPAFLAQIGGVALVVAVWASIFSHKLILFSAHPLLNSLGIALLLESTLMLQPTSTPTQKRKGAIVHSVLNGTAFLLMYTSFVIIVVNKTKSEHRHFDSAHAVLGLITYIFIFIQATVGMVQFYMPSLVGGRESARSIYKYHRIFGYLIFVFIIATAIAVTYTDYVKYVLKIRTWFVVLCSVFILAGVLPRVQLKKLGF</sequence>
<evidence type="ECO:0000313" key="14">
    <source>
        <dbReference type="Proteomes" id="UP000813824"/>
    </source>
</evidence>
<evidence type="ECO:0000256" key="1">
    <source>
        <dbReference type="ARBA" id="ARBA00001970"/>
    </source>
</evidence>
<evidence type="ECO:0000259" key="12">
    <source>
        <dbReference type="PROSITE" id="PS50939"/>
    </source>
</evidence>
<keyword evidence="7" id="KW-0249">Electron transport</keyword>
<dbReference type="PANTHER" id="PTHR15422">
    <property type="entry name" value="OS05G0565100 PROTEIN"/>
    <property type="match status" value="1"/>
</dbReference>
<organism evidence="13 14">
    <name type="scientific">Cristinia sonorae</name>
    <dbReference type="NCBI Taxonomy" id="1940300"/>
    <lineage>
        <taxon>Eukaryota</taxon>
        <taxon>Fungi</taxon>
        <taxon>Dikarya</taxon>
        <taxon>Basidiomycota</taxon>
        <taxon>Agaricomycotina</taxon>
        <taxon>Agaricomycetes</taxon>
        <taxon>Agaricomycetidae</taxon>
        <taxon>Agaricales</taxon>
        <taxon>Pleurotineae</taxon>
        <taxon>Stephanosporaceae</taxon>
        <taxon>Cristinia</taxon>
    </lineage>
</organism>
<feature type="transmembrane region" description="Helical" evidence="11">
    <location>
        <begin position="95"/>
        <end position="117"/>
    </location>
</feature>
<comment type="subcellular location">
    <subcellularLocation>
        <location evidence="2">Membrane</location>
        <topology evidence="2">Multi-pass membrane protein</topology>
    </subcellularLocation>
</comment>
<evidence type="ECO:0000256" key="5">
    <source>
        <dbReference type="ARBA" id="ARBA00022692"/>
    </source>
</evidence>
<dbReference type="GO" id="GO:0046872">
    <property type="term" value="F:metal ion binding"/>
    <property type="evidence" value="ECO:0007669"/>
    <property type="project" value="UniProtKB-KW"/>
</dbReference>
<keyword evidence="10 11" id="KW-0472">Membrane</keyword>
<dbReference type="InterPro" id="IPR006593">
    <property type="entry name" value="Cyt_b561/ferric_Rdtase_TM"/>
</dbReference>
<keyword evidence="5 11" id="KW-0812">Transmembrane</keyword>
<gene>
    <name evidence="13" type="ORF">BXZ70DRAFT_887158</name>
</gene>
<dbReference type="SMART" id="SM00665">
    <property type="entry name" value="B561"/>
    <property type="match status" value="1"/>
</dbReference>
<dbReference type="CDD" id="cd08761">
    <property type="entry name" value="Cyt_b561_CYB561D2_like"/>
    <property type="match status" value="1"/>
</dbReference>
<dbReference type="PROSITE" id="PS50939">
    <property type="entry name" value="CYTOCHROME_B561"/>
    <property type="match status" value="1"/>
</dbReference>
<dbReference type="InterPro" id="IPR045150">
    <property type="entry name" value="CYB561D1/2"/>
</dbReference>
<feature type="transmembrane region" description="Helical" evidence="11">
    <location>
        <begin position="129"/>
        <end position="154"/>
    </location>
</feature>
<dbReference type="GO" id="GO:0016020">
    <property type="term" value="C:membrane"/>
    <property type="evidence" value="ECO:0007669"/>
    <property type="project" value="UniProtKB-SubCell"/>
</dbReference>
<protein>
    <submittedName>
        <fullName evidence="13">Eukaryotic cytochrome b561-domain-containing protein</fullName>
    </submittedName>
</protein>
<name>A0A8K0UWQ8_9AGAR</name>
<keyword evidence="4" id="KW-0349">Heme</keyword>
<evidence type="ECO:0000256" key="6">
    <source>
        <dbReference type="ARBA" id="ARBA00022723"/>
    </source>
</evidence>
<feature type="transmembrane region" description="Helical" evidence="11">
    <location>
        <begin position="57"/>
        <end position="75"/>
    </location>
</feature>
<evidence type="ECO:0000256" key="11">
    <source>
        <dbReference type="SAM" id="Phobius"/>
    </source>
</evidence>
<dbReference type="Gene3D" id="1.20.120.1770">
    <property type="match status" value="1"/>
</dbReference>
<reference evidence="13" key="1">
    <citation type="journal article" date="2021" name="New Phytol.">
        <title>Evolutionary innovations through gain and loss of genes in the ectomycorrhizal Boletales.</title>
        <authorList>
            <person name="Wu G."/>
            <person name="Miyauchi S."/>
            <person name="Morin E."/>
            <person name="Kuo A."/>
            <person name="Drula E."/>
            <person name="Varga T."/>
            <person name="Kohler A."/>
            <person name="Feng B."/>
            <person name="Cao Y."/>
            <person name="Lipzen A."/>
            <person name="Daum C."/>
            <person name="Hundley H."/>
            <person name="Pangilinan J."/>
            <person name="Johnson J."/>
            <person name="Barry K."/>
            <person name="LaButti K."/>
            <person name="Ng V."/>
            <person name="Ahrendt S."/>
            <person name="Min B."/>
            <person name="Choi I.G."/>
            <person name="Park H."/>
            <person name="Plett J.M."/>
            <person name="Magnuson J."/>
            <person name="Spatafora J.W."/>
            <person name="Nagy L.G."/>
            <person name="Henrissat B."/>
            <person name="Grigoriev I.V."/>
            <person name="Yang Z.L."/>
            <person name="Xu J."/>
            <person name="Martin F.M."/>
        </authorList>
    </citation>
    <scope>NUCLEOTIDE SEQUENCE</scope>
    <source>
        <strain evidence="13">KKN 215</strain>
    </source>
</reference>
<evidence type="ECO:0000256" key="3">
    <source>
        <dbReference type="ARBA" id="ARBA00022448"/>
    </source>
</evidence>
<feature type="transmembrane region" description="Helical" evidence="11">
    <location>
        <begin position="174"/>
        <end position="192"/>
    </location>
</feature>
<dbReference type="Pfam" id="PF03188">
    <property type="entry name" value="Cytochrom_B561"/>
    <property type="match status" value="1"/>
</dbReference>
<feature type="transmembrane region" description="Helical" evidence="11">
    <location>
        <begin position="25"/>
        <end position="50"/>
    </location>
</feature>
<evidence type="ECO:0000256" key="8">
    <source>
        <dbReference type="ARBA" id="ARBA00022989"/>
    </source>
</evidence>
<keyword evidence="14" id="KW-1185">Reference proteome</keyword>
<dbReference type="EMBL" id="JAEVFJ010000004">
    <property type="protein sequence ID" value="KAH8105370.1"/>
    <property type="molecule type" value="Genomic_DNA"/>
</dbReference>
<evidence type="ECO:0000313" key="13">
    <source>
        <dbReference type="EMBL" id="KAH8105370.1"/>
    </source>
</evidence>
<keyword evidence="9" id="KW-0408">Iron</keyword>
<evidence type="ECO:0000256" key="2">
    <source>
        <dbReference type="ARBA" id="ARBA00004141"/>
    </source>
</evidence>
<evidence type="ECO:0000256" key="7">
    <source>
        <dbReference type="ARBA" id="ARBA00022982"/>
    </source>
</evidence>
<evidence type="ECO:0000256" key="4">
    <source>
        <dbReference type="ARBA" id="ARBA00022617"/>
    </source>
</evidence>
<keyword evidence="8 11" id="KW-1133">Transmembrane helix</keyword>
<dbReference type="OrthoDB" id="432881at2759"/>
<accession>A0A8K0UWQ8</accession>
<evidence type="ECO:0000256" key="10">
    <source>
        <dbReference type="ARBA" id="ARBA00023136"/>
    </source>
</evidence>
<evidence type="ECO:0000256" key="9">
    <source>
        <dbReference type="ARBA" id="ARBA00023004"/>
    </source>
</evidence>
<comment type="cofactor">
    <cofactor evidence="1">
        <name>heme b</name>
        <dbReference type="ChEBI" id="CHEBI:60344"/>
    </cofactor>
</comment>
<keyword evidence="3" id="KW-0813">Transport</keyword>
<proteinExistence type="predicted"/>
<feature type="domain" description="Cytochrome b561" evidence="12">
    <location>
        <begin position="27"/>
        <end position="225"/>
    </location>
</feature>
<dbReference type="PANTHER" id="PTHR15422:SF45">
    <property type="entry name" value="CYTOCHROME B561 DOMAIN-CONTAINING PROTEIN"/>
    <property type="match status" value="1"/>
</dbReference>
<feature type="transmembrane region" description="Helical" evidence="11">
    <location>
        <begin position="204"/>
        <end position="222"/>
    </location>
</feature>
<dbReference type="AlphaFoldDB" id="A0A8K0UWQ8"/>